<evidence type="ECO:0000313" key="1">
    <source>
        <dbReference type="EMBL" id="QDT71692.1"/>
    </source>
</evidence>
<reference evidence="1 2" key="1">
    <citation type="submission" date="2019-02" db="EMBL/GenBank/DDBJ databases">
        <title>Deep-cultivation of Planctomycetes and their phenomic and genomic characterization uncovers novel biology.</title>
        <authorList>
            <person name="Wiegand S."/>
            <person name="Jogler M."/>
            <person name="Boedeker C."/>
            <person name="Pinto D."/>
            <person name="Vollmers J."/>
            <person name="Rivas-Marin E."/>
            <person name="Kohn T."/>
            <person name="Peeters S.H."/>
            <person name="Heuer A."/>
            <person name="Rast P."/>
            <person name="Oberbeckmann S."/>
            <person name="Bunk B."/>
            <person name="Jeske O."/>
            <person name="Meyerdierks A."/>
            <person name="Storesund J.E."/>
            <person name="Kallscheuer N."/>
            <person name="Luecker S."/>
            <person name="Lage O.M."/>
            <person name="Pohl T."/>
            <person name="Merkel B.J."/>
            <person name="Hornburger P."/>
            <person name="Mueller R.-W."/>
            <person name="Bruemmer F."/>
            <person name="Labrenz M."/>
            <person name="Spormann A.M."/>
            <person name="Op den Camp H."/>
            <person name="Overmann J."/>
            <person name="Amann R."/>
            <person name="Jetten M.S.M."/>
            <person name="Mascher T."/>
            <person name="Medema M.H."/>
            <person name="Devos D.P."/>
            <person name="Kaster A.-K."/>
            <person name="Ovreas L."/>
            <person name="Rohde M."/>
            <person name="Galperin M.Y."/>
            <person name="Jogler C."/>
        </authorList>
    </citation>
    <scope>NUCLEOTIDE SEQUENCE [LARGE SCALE GENOMIC DNA]</scope>
    <source>
        <strain evidence="1 2">I41</strain>
    </source>
</reference>
<dbReference type="EMBL" id="CP036339">
    <property type="protein sequence ID" value="QDT71692.1"/>
    <property type="molecule type" value="Genomic_DNA"/>
</dbReference>
<keyword evidence="2" id="KW-1185">Reference proteome</keyword>
<name>A0A517TTK5_9BACT</name>
<protein>
    <recommendedName>
        <fullName evidence="3">PEP-CTERM protein-sorting domain-containing protein</fullName>
    </recommendedName>
</protein>
<proteinExistence type="predicted"/>
<evidence type="ECO:0000313" key="2">
    <source>
        <dbReference type="Proteomes" id="UP000317909"/>
    </source>
</evidence>
<dbReference type="Proteomes" id="UP000317909">
    <property type="component" value="Chromosome"/>
</dbReference>
<evidence type="ECO:0008006" key="3">
    <source>
        <dbReference type="Google" id="ProtNLM"/>
    </source>
</evidence>
<sequence length="215" mass="23363">MIFQAVNKLLFVIFFLAASPFVTGAPLKYQFDFTVHRLGPSVFENAALRLDLTWDAAEFPPLLSTSKYTRWAVGNPSGSLAVTGSTGYDGVYEATFLAMGALDFWDVQDGGISADTQRVPPMSFDLNGRTATMRGLTVYFHDRSFFTAASPNSFIVPKPFSAAEADWSTTSFFVEGITSFVTDGLSASAREVPEPSTLALGSFALLPLAALRRRQ</sequence>
<dbReference type="AlphaFoldDB" id="A0A517TTK5"/>
<accession>A0A517TTK5</accession>
<gene>
    <name evidence="1" type="ORF">I41_08520</name>
</gene>
<organism evidence="1 2">
    <name type="scientific">Lacipirellula limnantheis</name>
    <dbReference type="NCBI Taxonomy" id="2528024"/>
    <lineage>
        <taxon>Bacteria</taxon>
        <taxon>Pseudomonadati</taxon>
        <taxon>Planctomycetota</taxon>
        <taxon>Planctomycetia</taxon>
        <taxon>Pirellulales</taxon>
        <taxon>Lacipirellulaceae</taxon>
        <taxon>Lacipirellula</taxon>
    </lineage>
</organism>
<dbReference type="KEGG" id="llh:I41_08520"/>